<evidence type="ECO:0000256" key="1">
    <source>
        <dbReference type="SAM" id="MobiDB-lite"/>
    </source>
</evidence>
<name>A0A4Y6UVB4_SACBS</name>
<accession>A0A4Y6UVB4</accession>
<dbReference type="KEGG" id="saca:FFV09_12945"/>
<feature type="region of interest" description="Disordered" evidence="1">
    <location>
        <begin position="25"/>
        <end position="64"/>
    </location>
</feature>
<organism evidence="2 3">
    <name type="scientific">Saccharibacillus brassicae</name>
    <dbReference type="NCBI Taxonomy" id="2583377"/>
    <lineage>
        <taxon>Bacteria</taxon>
        <taxon>Bacillati</taxon>
        <taxon>Bacillota</taxon>
        <taxon>Bacilli</taxon>
        <taxon>Bacillales</taxon>
        <taxon>Paenibacillaceae</taxon>
        <taxon>Saccharibacillus</taxon>
    </lineage>
</organism>
<evidence type="ECO:0000313" key="2">
    <source>
        <dbReference type="EMBL" id="QDH21672.1"/>
    </source>
</evidence>
<evidence type="ECO:0000313" key="3">
    <source>
        <dbReference type="Proteomes" id="UP000316968"/>
    </source>
</evidence>
<gene>
    <name evidence="2" type="ORF">FFV09_12945</name>
</gene>
<dbReference type="OrthoDB" id="9923581at2"/>
<dbReference type="AlphaFoldDB" id="A0A4Y6UVB4"/>
<dbReference type="Proteomes" id="UP000316968">
    <property type="component" value="Chromosome"/>
</dbReference>
<protein>
    <submittedName>
        <fullName evidence="2">Uncharacterized protein</fullName>
    </submittedName>
</protein>
<feature type="compositionally biased region" description="Basic and acidic residues" evidence="1">
    <location>
        <begin position="25"/>
        <end position="47"/>
    </location>
</feature>
<reference evidence="2 3" key="1">
    <citation type="submission" date="2019-06" db="EMBL/GenBank/DDBJ databases">
        <title>Saccharibacillus brassicae sp. nov., an endophytic bacterium isolated from Chinese cabbage seeds (Brassica pekinensis).</title>
        <authorList>
            <person name="Jiang L."/>
            <person name="Lee J."/>
            <person name="Kim S.W."/>
        </authorList>
    </citation>
    <scope>NUCLEOTIDE SEQUENCE [LARGE SCALE GENOMIC DNA]</scope>
    <source>
        <strain evidence="3">KCTC 43072 / ATSA2</strain>
    </source>
</reference>
<keyword evidence="3" id="KW-1185">Reference proteome</keyword>
<dbReference type="EMBL" id="CP041217">
    <property type="protein sequence ID" value="QDH21672.1"/>
    <property type="molecule type" value="Genomic_DNA"/>
</dbReference>
<sequence>MSRSRRVHQPNISFTAAFALIQALRDPRPDSDSDSMPERLSVERRTEGSVFAAAPDVGPSPYTEPYELFRPDFLNTLSEPHAPVRADVPREER</sequence>
<dbReference type="RefSeq" id="WP_141448217.1">
    <property type="nucleotide sequence ID" value="NZ_CP041217.1"/>
</dbReference>
<proteinExistence type="predicted"/>